<reference evidence="1" key="1">
    <citation type="submission" date="2020-08" db="EMBL/GenBank/DDBJ databases">
        <title>Multicomponent nature underlies the extraordinary mechanical properties of spider dragline silk.</title>
        <authorList>
            <person name="Kono N."/>
            <person name="Nakamura H."/>
            <person name="Mori M."/>
            <person name="Yoshida Y."/>
            <person name="Ohtoshi R."/>
            <person name="Malay A.D."/>
            <person name="Moran D.A.P."/>
            <person name="Tomita M."/>
            <person name="Numata K."/>
            <person name="Arakawa K."/>
        </authorList>
    </citation>
    <scope>NUCLEOTIDE SEQUENCE</scope>
</reference>
<keyword evidence="2" id="KW-1185">Reference proteome</keyword>
<gene>
    <name evidence="1" type="ORF">NPIL_411351</name>
</gene>
<dbReference type="AlphaFoldDB" id="A0A8X6JZS9"/>
<accession>A0A8X6JZS9</accession>
<organism evidence="1 2">
    <name type="scientific">Nephila pilipes</name>
    <name type="common">Giant wood spider</name>
    <name type="synonym">Nephila maculata</name>
    <dbReference type="NCBI Taxonomy" id="299642"/>
    <lineage>
        <taxon>Eukaryota</taxon>
        <taxon>Metazoa</taxon>
        <taxon>Ecdysozoa</taxon>
        <taxon>Arthropoda</taxon>
        <taxon>Chelicerata</taxon>
        <taxon>Arachnida</taxon>
        <taxon>Araneae</taxon>
        <taxon>Araneomorphae</taxon>
        <taxon>Entelegynae</taxon>
        <taxon>Araneoidea</taxon>
        <taxon>Nephilidae</taxon>
        <taxon>Nephila</taxon>
    </lineage>
</organism>
<evidence type="ECO:0000313" key="1">
    <source>
        <dbReference type="EMBL" id="GFS49444.1"/>
    </source>
</evidence>
<comment type="caution">
    <text evidence="1">The sequence shown here is derived from an EMBL/GenBank/DDBJ whole genome shotgun (WGS) entry which is preliminary data.</text>
</comment>
<evidence type="ECO:0000313" key="2">
    <source>
        <dbReference type="Proteomes" id="UP000887013"/>
    </source>
</evidence>
<dbReference type="Proteomes" id="UP000887013">
    <property type="component" value="Unassembled WGS sequence"/>
</dbReference>
<protein>
    <submittedName>
        <fullName evidence="1">Uncharacterized protein</fullName>
    </submittedName>
</protein>
<dbReference type="EMBL" id="BMAW01045360">
    <property type="protein sequence ID" value="GFS49444.1"/>
    <property type="molecule type" value="Genomic_DNA"/>
</dbReference>
<proteinExistence type="predicted"/>
<name>A0A8X6JZS9_NEPPI</name>
<sequence>MDKFLCIPDFNFTSRGDTDKSECLSVGCGMVTMTNALIGAICEKMVLARKRWRRSLDGIQDGHRETGCKTRLESYKE</sequence>